<dbReference type="RefSeq" id="XP_002783874.1">
    <property type="nucleotide sequence ID" value="XM_002783828.1"/>
</dbReference>
<proteinExistence type="inferred from homology"/>
<evidence type="ECO:0000256" key="3">
    <source>
        <dbReference type="SAM" id="MobiDB-lite"/>
    </source>
</evidence>
<name>C5KIQ5_PERM5</name>
<reference evidence="4 5" key="1">
    <citation type="submission" date="2008-07" db="EMBL/GenBank/DDBJ databases">
        <authorList>
            <person name="El-Sayed N."/>
            <person name="Caler E."/>
            <person name="Inman J."/>
            <person name="Amedeo P."/>
            <person name="Hass B."/>
            <person name="Wortman J."/>
        </authorList>
    </citation>
    <scope>NUCLEOTIDE SEQUENCE [LARGE SCALE GENOMIC DNA]</scope>
    <source>
        <strain evidence="5">ATCC 50983 / TXsc</strain>
    </source>
</reference>
<protein>
    <submittedName>
        <fullName evidence="4">Protein SET, putative</fullName>
    </submittedName>
</protein>
<dbReference type="InterPro" id="IPR002164">
    <property type="entry name" value="NAP_family"/>
</dbReference>
<comment type="similarity">
    <text evidence="1 2">Belongs to the nucleosome assembly protein (NAP) family.</text>
</comment>
<gene>
    <name evidence="4" type="ORF">Pmar_PMAR025685</name>
</gene>
<dbReference type="FunCoup" id="C5KIQ5">
    <property type="interactions" value="500"/>
</dbReference>
<dbReference type="AlphaFoldDB" id="C5KIQ5"/>
<dbReference type="Pfam" id="PF00956">
    <property type="entry name" value="NAP"/>
    <property type="match status" value="1"/>
</dbReference>
<organism evidence="5">
    <name type="scientific">Perkinsus marinus (strain ATCC 50983 / TXsc)</name>
    <dbReference type="NCBI Taxonomy" id="423536"/>
    <lineage>
        <taxon>Eukaryota</taxon>
        <taxon>Sar</taxon>
        <taxon>Alveolata</taxon>
        <taxon>Perkinsozoa</taxon>
        <taxon>Perkinsea</taxon>
        <taxon>Perkinsida</taxon>
        <taxon>Perkinsidae</taxon>
        <taxon>Perkinsus</taxon>
    </lineage>
</organism>
<dbReference type="GO" id="GO:0006334">
    <property type="term" value="P:nucleosome assembly"/>
    <property type="evidence" value="ECO:0007669"/>
    <property type="project" value="InterPro"/>
</dbReference>
<feature type="compositionally biased region" description="Acidic residues" evidence="3">
    <location>
        <begin position="249"/>
        <end position="274"/>
    </location>
</feature>
<dbReference type="InterPro" id="IPR037231">
    <property type="entry name" value="NAP-like_sf"/>
</dbReference>
<keyword evidence="5" id="KW-1185">Reference proteome</keyword>
<dbReference type="Proteomes" id="UP000007800">
    <property type="component" value="Unassembled WGS sequence"/>
</dbReference>
<dbReference type="GO" id="GO:0005634">
    <property type="term" value="C:nucleus"/>
    <property type="evidence" value="ECO:0007669"/>
    <property type="project" value="InterPro"/>
</dbReference>
<dbReference type="OrthoDB" id="27325at2759"/>
<dbReference type="PANTHER" id="PTHR11875">
    <property type="entry name" value="TESTIS-SPECIFIC Y-ENCODED PROTEIN"/>
    <property type="match status" value="1"/>
</dbReference>
<dbReference type="InParanoid" id="C5KIQ5"/>
<evidence type="ECO:0000313" key="5">
    <source>
        <dbReference type="Proteomes" id="UP000007800"/>
    </source>
</evidence>
<dbReference type="Gene3D" id="3.30.1120.90">
    <property type="entry name" value="Nucleosome assembly protein"/>
    <property type="match status" value="1"/>
</dbReference>
<dbReference type="GeneID" id="9046499"/>
<feature type="region of interest" description="Disordered" evidence="3">
    <location>
        <begin position="247"/>
        <end position="282"/>
    </location>
</feature>
<evidence type="ECO:0000256" key="2">
    <source>
        <dbReference type="RuleBase" id="RU003876"/>
    </source>
</evidence>
<evidence type="ECO:0000313" key="4">
    <source>
        <dbReference type="EMBL" id="EER15670.1"/>
    </source>
</evidence>
<dbReference type="EMBL" id="GG673310">
    <property type="protein sequence ID" value="EER15670.1"/>
    <property type="molecule type" value="Genomic_DNA"/>
</dbReference>
<dbReference type="SUPFAM" id="SSF143113">
    <property type="entry name" value="NAP-like"/>
    <property type="match status" value="1"/>
</dbReference>
<evidence type="ECO:0000256" key="1">
    <source>
        <dbReference type="ARBA" id="ARBA00009947"/>
    </source>
</evidence>
<sequence length="282" mass="32203">MTSPIDSVIIEKLNSLDSEYAAIRRQQEIETRALEKTYDAKYQPLLSERSKLVAEGGVPEFWLTVLRNTANFGPEIEDQDKEALQYLVDIQAEEIPGEKEEDLVAGLKITFVFNENPFFENKSLTKTYHFSEVNDMLRHEITSIDSDTVAWKAGKVLTLKSVVKKNKKTGATKTVQKERESFFRFFTPLGPDHPIPEIYLDLDSDSESDDDEADKERLQFFMSADFEKADDLKENIVPRAFKYYTGEAADYDSDEDDSSCEDECESDDDSEQADEGAVQKHE</sequence>
<accession>C5KIQ5</accession>
<dbReference type="OMA" id="YSGDFMY"/>
<dbReference type="Gene3D" id="1.20.5.1500">
    <property type="match status" value="1"/>
</dbReference>